<evidence type="ECO:0000313" key="2">
    <source>
        <dbReference type="EMBL" id="SHJ84568.1"/>
    </source>
</evidence>
<dbReference type="InterPro" id="IPR008928">
    <property type="entry name" value="6-hairpin_glycosidase_sf"/>
</dbReference>
<feature type="domain" description="Mannosylglycerate hydrolase MGH1-like glycoside hydrolase" evidence="1">
    <location>
        <begin position="189"/>
        <end position="435"/>
    </location>
</feature>
<dbReference type="Proteomes" id="UP000184536">
    <property type="component" value="Unassembled WGS sequence"/>
</dbReference>
<sequence>MVCWRVIREACTLKKKKYEPSVIKTFEEAERILPNPIISSRRDFIGCYWYAVKLAYKNVHKPKNGSGFVSDFVDAAFNENIFMWDTAFITMFCNLFHTLIPGICSLDNFYCKQLQDGEIPRELVRETGKDFDKWVNAFDKPLYSYFHNHYGHRRLKATGSISYEEMYKPDLGRIVTENPYLTLDNLNHPILAWAEYVSYCQTGDRERLDLVMEPLFYYYKALWYHIRHENHLYVTDWASMDNSPRNRYLGCAVDTSCEMVLFANSLICIMEELYKYGYIDKVLLQDRKEFLNRTSELTKQAINSHMWDEDKGFYFDLKRNGERAPVKTIAGFWAMISGVADEKQAARLVHWLEDERTFKRLHRVPACAADEEEYDKQGGYWKGSVWAPTNTMVIYGLQKYGYNALAREIALNHLDNVVKVFEKTGSIWENYPPDEISSGNADKKDFVGWSGIAPILYLIEFKIGLKADALNQEVIWTLDPKSEYSGCENYWFFGKQASFYAQMEKGSMHIKIFTQDLFQLKINYLNNVYHYTIRGDISFMV</sequence>
<accession>A0A1M6MM58</accession>
<reference evidence="3" key="1">
    <citation type="submission" date="2016-11" db="EMBL/GenBank/DDBJ databases">
        <authorList>
            <person name="Varghese N."/>
            <person name="Submissions S."/>
        </authorList>
    </citation>
    <scope>NUCLEOTIDE SEQUENCE [LARGE SCALE GENOMIC DNA]</scope>
    <source>
        <strain evidence="3">DSM 17957</strain>
    </source>
</reference>
<dbReference type="Gene3D" id="1.50.10.10">
    <property type="match status" value="1"/>
</dbReference>
<protein>
    <submittedName>
        <fullName evidence="2">Trehalase</fullName>
    </submittedName>
</protein>
<dbReference type="AlphaFoldDB" id="A0A1M6MM58"/>
<dbReference type="GO" id="GO:0005993">
    <property type="term" value="P:trehalose catabolic process"/>
    <property type="evidence" value="ECO:0007669"/>
    <property type="project" value="TreeGrafter"/>
</dbReference>
<gene>
    <name evidence="2" type="ORF">SAMN02745975_03024</name>
</gene>
<evidence type="ECO:0000259" key="1">
    <source>
        <dbReference type="Pfam" id="PF22422"/>
    </source>
</evidence>
<dbReference type="PANTHER" id="PTHR23403:SF1">
    <property type="entry name" value="TREHALASE"/>
    <property type="match status" value="1"/>
</dbReference>
<dbReference type="Pfam" id="PF22422">
    <property type="entry name" value="MGH1-like_GH"/>
    <property type="match status" value="1"/>
</dbReference>
<dbReference type="STRING" id="1121919.SAMN02745975_03024"/>
<dbReference type="EMBL" id="FQZV01000046">
    <property type="protein sequence ID" value="SHJ84568.1"/>
    <property type="molecule type" value="Genomic_DNA"/>
</dbReference>
<dbReference type="InterPro" id="IPR012341">
    <property type="entry name" value="6hp_glycosidase-like_sf"/>
</dbReference>
<dbReference type="InterPro" id="IPR054491">
    <property type="entry name" value="MGH1-like_GH"/>
</dbReference>
<dbReference type="InterPro" id="IPR001661">
    <property type="entry name" value="Glyco_hydro_37"/>
</dbReference>
<dbReference type="PANTHER" id="PTHR23403">
    <property type="entry name" value="TREHALASE"/>
    <property type="match status" value="1"/>
</dbReference>
<dbReference type="RefSeq" id="WP_242946391.1">
    <property type="nucleotide sequence ID" value="NZ_FQZV01000046.1"/>
</dbReference>
<proteinExistence type="predicted"/>
<evidence type="ECO:0000313" key="3">
    <source>
        <dbReference type="Proteomes" id="UP000184536"/>
    </source>
</evidence>
<dbReference type="GO" id="GO:0004555">
    <property type="term" value="F:alpha,alpha-trehalase activity"/>
    <property type="evidence" value="ECO:0007669"/>
    <property type="project" value="InterPro"/>
</dbReference>
<keyword evidence="3" id="KW-1185">Reference proteome</keyword>
<name>A0A1M6MM58_9FIRM</name>
<organism evidence="2 3">
    <name type="scientific">Geosporobacter subterraneus DSM 17957</name>
    <dbReference type="NCBI Taxonomy" id="1121919"/>
    <lineage>
        <taxon>Bacteria</taxon>
        <taxon>Bacillati</taxon>
        <taxon>Bacillota</taxon>
        <taxon>Clostridia</taxon>
        <taxon>Peptostreptococcales</taxon>
        <taxon>Thermotaleaceae</taxon>
        <taxon>Geosporobacter</taxon>
    </lineage>
</organism>
<dbReference type="SUPFAM" id="SSF48208">
    <property type="entry name" value="Six-hairpin glycosidases"/>
    <property type="match status" value="1"/>
</dbReference>